<dbReference type="EMBL" id="CAJGYO010000019">
    <property type="protein sequence ID" value="CAD6339182.1"/>
    <property type="molecule type" value="Genomic_DNA"/>
</dbReference>
<keyword evidence="2" id="KW-1185">Reference proteome</keyword>
<dbReference type="Proteomes" id="UP000604825">
    <property type="component" value="Unassembled WGS sequence"/>
</dbReference>
<protein>
    <submittedName>
        <fullName evidence="1">Uncharacterized protein</fullName>
    </submittedName>
</protein>
<comment type="caution">
    <text evidence="1">The sequence shown here is derived from an EMBL/GenBank/DDBJ whole genome shotgun (WGS) entry which is preliminary data.</text>
</comment>
<reference evidence="1" key="1">
    <citation type="submission" date="2020-10" db="EMBL/GenBank/DDBJ databases">
        <authorList>
            <person name="Han B."/>
            <person name="Lu T."/>
            <person name="Zhao Q."/>
            <person name="Huang X."/>
            <person name="Zhao Y."/>
        </authorList>
    </citation>
    <scope>NUCLEOTIDE SEQUENCE</scope>
</reference>
<dbReference type="OrthoDB" id="2789670at2759"/>
<organism evidence="1 2">
    <name type="scientific">Miscanthus lutarioriparius</name>
    <dbReference type="NCBI Taxonomy" id="422564"/>
    <lineage>
        <taxon>Eukaryota</taxon>
        <taxon>Viridiplantae</taxon>
        <taxon>Streptophyta</taxon>
        <taxon>Embryophyta</taxon>
        <taxon>Tracheophyta</taxon>
        <taxon>Spermatophyta</taxon>
        <taxon>Magnoliopsida</taxon>
        <taxon>Liliopsida</taxon>
        <taxon>Poales</taxon>
        <taxon>Poaceae</taxon>
        <taxon>PACMAD clade</taxon>
        <taxon>Panicoideae</taxon>
        <taxon>Andropogonodae</taxon>
        <taxon>Andropogoneae</taxon>
        <taxon>Saccharinae</taxon>
        <taxon>Miscanthus</taxon>
    </lineage>
</organism>
<name>A0A811SCJ4_9POAL</name>
<accession>A0A811SCJ4</accession>
<sequence>MSGTTLFASTPNATSLSVPRVLDTAMSIMLFGRLLKGFSWSKMAGVAAIDLSESRHNTFMARPLVLQAEPRLPAHLYPGISL</sequence>
<gene>
    <name evidence="1" type="ORF">NCGR_LOCUS63280</name>
</gene>
<proteinExistence type="predicted"/>
<dbReference type="AlphaFoldDB" id="A0A811SCJ4"/>
<evidence type="ECO:0000313" key="2">
    <source>
        <dbReference type="Proteomes" id="UP000604825"/>
    </source>
</evidence>
<evidence type="ECO:0000313" key="1">
    <source>
        <dbReference type="EMBL" id="CAD6339182.1"/>
    </source>
</evidence>